<gene>
    <name evidence="2" type="ORF">POM88_025522</name>
</gene>
<name>A0AAD8I6I0_9APIA</name>
<evidence type="ECO:0000256" key="1">
    <source>
        <dbReference type="SAM" id="MobiDB-lite"/>
    </source>
</evidence>
<keyword evidence="3" id="KW-1185">Reference proteome</keyword>
<evidence type="ECO:0000313" key="3">
    <source>
        <dbReference type="Proteomes" id="UP001237642"/>
    </source>
</evidence>
<proteinExistence type="predicted"/>
<organism evidence="2 3">
    <name type="scientific">Heracleum sosnowskyi</name>
    <dbReference type="NCBI Taxonomy" id="360622"/>
    <lineage>
        <taxon>Eukaryota</taxon>
        <taxon>Viridiplantae</taxon>
        <taxon>Streptophyta</taxon>
        <taxon>Embryophyta</taxon>
        <taxon>Tracheophyta</taxon>
        <taxon>Spermatophyta</taxon>
        <taxon>Magnoliopsida</taxon>
        <taxon>eudicotyledons</taxon>
        <taxon>Gunneridae</taxon>
        <taxon>Pentapetalae</taxon>
        <taxon>asterids</taxon>
        <taxon>campanulids</taxon>
        <taxon>Apiales</taxon>
        <taxon>Apiaceae</taxon>
        <taxon>Apioideae</taxon>
        <taxon>apioid superclade</taxon>
        <taxon>Tordylieae</taxon>
        <taxon>Tordyliinae</taxon>
        <taxon>Heracleum</taxon>
    </lineage>
</organism>
<dbReference type="Proteomes" id="UP001237642">
    <property type="component" value="Unassembled WGS sequence"/>
</dbReference>
<comment type="caution">
    <text evidence="2">The sequence shown here is derived from an EMBL/GenBank/DDBJ whole genome shotgun (WGS) entry which is preliminary data.</text>
</comment>
<dbReference type="AlphaFoldDB" id="A0AAD8I6I0"/>
<feature type="region of interest" description="Disordered" evidence="1">
    <location>
        <begin position="88"/>
        <end position="107"/>
    </location>
</feature>
<sequence length="107" mass="11766">MPKNHTLHLNLEALSPRKLNDQEAMNLISTFTIGEVELALKSLDSTKAPGPDGLNGAFIKESWSFLKREFMLMFEAFHANGAENQLQSGDMANLLPRGPTGEVAKEP</sequence>
<reference evidence="2" key="2">
    <citation type="submission" date="2023-05" db="EMBL/GenBank/DDBJ databases">
        <authorList>
            <person name="Schelkunov M.I."/>
        </authorList>
    </citation>
    <scope>NUCLEOTIDE SEQUENCE</scope>
    <source>
        <strain evidence="2">Hsosn_3</strain>
        <tissue evidence="2">Leaf</tissue>
    </source>
</reference>
<reference evidence="2" key="1">
    <citation type="submission" date="2023-02" db="EMBL/GenBank/DDBJ databases">
        <title>Genome of toxic invasive species Heracleum sosnowskyi carries increased number of genes despite the absence of recent whole-genome duplications.</title>
        <authorList>
            <person name="Schelkunov M."/>
            <person name="Shtratnikova V."/>
            <person name="Makarenko M."/>
            <person name="Klepikova A."/>
            <person name="Omelchenko D."/>
            <person name="Novikova G."/>
            <person name="Obukhova E."/>
            <person name="Bogdanov V."/>
            <person name="Penin A."/>
            <person name="Logacheva M."/>
        </authorList>
    </citation>
    <scope>NUCLEOTIDE SEQUENCE</scope>
    <source>
        <strain evidence="2">Hsosn_3</strain>
        <tissue evidence="2">Leaf</tissue>
    </source>
</reference>
<protein>
    <submittedName>
        <fullName evidence="2">Uncharacterized protein</fullName>
    </submittedName>
</protein>
<dbReference type="EMBL" id="JAUIZM010000006">
    <property type="protein sequence ID" value="KAK1378778.1"/>
    <property type="molecule type" value="Genomic_DNA"/>
</dbReference>
<accession>A0AAD8I6I0</accession>
<evidence type="ECO:0000313" key="2">
    <source>
        <dbReference type="EMBL" id="KAK1378778.1"/>
    </source>
</evidence>